<reference evidence="1" key="1">
    <citation type="submission" date="2024-09" db="EMBL/GenBank/DDBJ databases">
        <authorList>
            <person name="Gagne-Thivierge C."/>
        </authorList>
    </citation>
    <scope>NUCLEOTIDE SEQUENCE</scope>
    <source>
        <strain evidence="1">SC310</strain>
    </source>
</reference>
<proteinExistence type="predicted"/>
<gene>
    <name evidence="1" type="ORF">QUC96_004195</name>
</gene>
<keyword evidence="2" id="KW-1185">Reference proteome</keyword>
<protein>
    <submittedName>
        <fullName evidence="1">Helix-turn-helix transcriptional regulator</fullName>
    </submittedName>
</protein>
<organism evidence="1 2">
    <name type="scientific">Staphylococcus hyicus</name>
    <dbReference type="NCBI Taxonomy" id="1284"/>
    <lineage>
        <taxon>Bacteria</taxon>
        <taxon>Bacillati</taxon>
        <taxon>Bacillota</taxon>
        <taxon>Bacilli</taxon>
        <taxon>Bacillales</taxon>
        <taxon>Staphylococcaceae</taxon>
        <taxon>Staphylococcus</taxon>
    </lineage>
</organism>
<evidence type="ECO:0000313" key="1">
    <source>
        <dbReference type="EMBL" id="XKR70028.1"/>
    </source>
</evidence>
<name>A0ACD5FPU8_STAHY</name>
<accession>A0ACD5FPU8</accession>
<dbReference type="EMBL" id="CP171742">
    <property type="protein sequence ID" value="XKR70028.1"/>
    <property type="molecule type" value="Genomic_DNA"/>
</dbReference>
<dbReference type="Proteomes" id="UP001234913">
    <property type="component" value="Chromosome"/>
</dbReference>
<sequence>MDKIYHVAEVWQVNKETRQSKLIQLIQKQNQISAVELARELHVSKRTILRDIQELEAKGVQILAHAGKNGGYKIQSHPQNVKLELTDHEVTALYLILNERLHQTSLPFKNEIHQLIQKLMRQPNTALRRHLKQLDQYIIFDDDAPTTLPTLFKNLLIYCYERKVMGLYFHPSVRQRQQFANVVFIGLICKNAQWKAVIYHIGGDYTEIIDIATIDDIDYSFHKSIQTNDITMANYHKYLQPKT</sequence>
<evidence type="ECO:0000313" key="2">
    <source>
        <dbReference type="Proteomes" id="UP001234913"/>
    </source>
</evidence>